<keyword evidence="5" id="KW-1185">Reference proteome</keyword>
<dbReference type="HOGENOM" id="CLU_052762_1_0_7"/>
<dbReference type="PATRIC" id="fig|882.5.peg.1389"/>
<dbReference type="SMR" id="Q72BY3"/>
<dbReference type="InterPro" id="IPR029045">
    <property type="entry name" value="ClpP/crotonase-like_dom_sf"/>
</dbReference>
<dbReference type="InterPro" id="IPR023562">
    <property type="entry name" value="ClpP/TepA"/>
</dbReference>
<keyword evidence="1 4" id="KW-0645">Protease</keyword>
<dbReference type="GO" id="GO:0051117">
    <property type="term" value="F:ATPase binding"/>
    <property type="evidence" value="ECO:0007669"/>
    <property type="project" value="TreeGrafter"/>
</dbReference>
<dbReference type="CDD" id="cd07016">
    <property type="entry name" value="S14_ClpP_1"/>
    <property type="match status" value="1"/>
</dbReference>
<dbReference type="GO" id="GO:0004176">
    <property type="term" value="F:ATP-dependent peptidase activity"/>
    <property type="evidence" value="ECO:0007669"/>
    <property type="project" value="TreeGrafter"/>
</dbReference>
<dbReference type="Pfam" id="PF00574">
    <property type="entry name" value="CLP_protease"/>
    <property type="match status" value="1"/>
</dbReference>
<dbReference type="Gene3D" id="3.90.226.10">
    <property type="entry name" value="2-enoyl-CoA Hydratase, Chain A, domain 1"/>
    <property type="match status" value="1"/>
</dbReference>
<dbReference type="PANTHER" id="PTHR10381">
    <property type="entry name" value="ATP-DEPENDENT CLP PROTEASE PROTEOLYTIC SUBUNIT"/>
    <property type="match status" value="1"/>
</dbReference>
<dbReference type="GO" id="GO:0004252">
    <property type="term" value="F:serine-type endopeptidase activity"/>
    <property type="evidence" value="ECO:0007669"/>
    <property type="project" value="TreeGrafter"/>
</dbReference>
<sequence>MPNVLRLLRDNAKASARKPMRAEANGEEATIYLYDVIVTDDYWGGVSAEAFVRELNAITASTIHLRINSPGGEVFAARCMEAAIKGHPAKVIAHVDGYAASAASFVAIACDDVLMAPGAFMMIHKAWVFTAGNSDDLIQTASLLEKLDGTLAETYSQKCGKSVSDMAEMMAAETWFTAQEAVEAGLADSIEESAPKAQANWNLGVYAKAPVVDDNVLDADTDDTPDSCERDHYERIARFHEVTA</sequence>
<dbReference type="EnsemblBacteria" id="AAS95979">
    <property type="protein sequence ID" value="AAS95979"/>
    <property type="gene ID" value="DVU_1501"/>
</dbReference>
<dbReference type="GO" id="GO:0009368">
    <property type="term" value="C:endopeptidase Clp complex"/>
    <property type="evidence" value="ECO:0007669"/>
    <property type="project" value="TreeGrafter"/>
</dbReference>
<organism evidence="4 5">
    <name type="scientific">Nitratidesulfovibrio vulgaris (strain ATCC 29579 / DSM 644 / CCUG 34227 / NCIMB 8303 / VKM B-1760 / Hildenborough)</name>
    <name type="common">Desulfovibrio vulgaris</name>
    <dbReference type="NCBI Taxonomy" id="882"/>
    <lineage>
        <taxon>Bacteria</taxon>
        <taxon>Pseudomonadati</taxon>
        <taxon>Thermodesulfobacteriota</taxon>
        <taxon>Desulfovibrionia</taxon>
        <taxon>Desulfovibrionales</taxon>
        <taxon>Desulfovibrionaceae</taxon>
        <taxon>Nitratidesulfovibrio</taxon>
    </lineage>
</organism>
<dbReference type="OrthoDB" id="9806592at2"/>
<evidence type="ECO:0000313" key="4">
    <source>
        <dbReference type="EMBL" id="AAS95979.1"/>
    </source>
</evidence>
<dbReference type="AlphaFoldDB" id="Q72BY3"/>
<name>Q72BY3_NITV2</name>
<accession>Q72BY3</accession>
<evidence type="ECO:0000256" key="2">
    <source>
        <dbReference type="ARBA" id="ARBA00022801"/>
    </source>
</evidence>
<proteinExistence type="predicted"/>
<dbReference type="KEGG" id="dvu:DVU_1501"/>
<reference evidence="4 5" key="1">
    <citation type="journal article" date="2004" name="Nat. Biotechnol.">
        <title>The genome sequence of the anaerobic, sulfate-reducing bacterium Desulfovibrio vulgaris Hildenborough.</title>
        <authorList>
            <person name="Heidelberg J.F."/>
            <person name="Seshadri R."/>
            <person name="Haveman S.A."/>
            <person name="Hemme C.L."/>
            <person name="Paulsen I.T."/>
            <person name="Kolonay J.F."/>
            <person name="Eisen J.A."/>
            <person name="Ward N."/>
            <person name="Methe B."/>
            <person name="Brinkac L.M."/>
            <person name="Daugherty S.C."/>
            <person name="Deboy R.T."/>
            <person name="Dodson R.J."/>
            <person name="Durkin A.S."/>
            <person name="Madupu R."/>
            <person name="Nelson W.C."/>
            <person name="Sullivan S.A."/>
            <person name="Fouts D."/>
            <person name="Haft D.H."/>
            <person name="Selengut J."/>
            <person name="Peterson J.D."/>
            <person name="Davidsen T.M."/>
            <person name="Zafar N."/>
            <person name="Zhou L."/>
            <person name="Radune D."/>
            <person name="Dimitrov G."/>
            <person name="Hance M."/>
            <person name="Tran K."/>
            <person name="Khouri H."/>
            <person name="Gill J."/>
            <person name="Utterback T.R."/>
            <person name="Feldblyum T.V."/>
            <person name="Wall J.D."/>
            <person name="Voordouw G."/>
            <person name="Fraser C.M."/>
        </authorList>
    </citation>
    <scope>NUCLEOTIDE SEQUENCE [LARGE SCALE GENOMIC DNA]</scope>
    <source>
        <strain evidence="5">ATCC 29579 / DSM 644 / NCIMB 8303 / VKM B-1760 / Hildenborough</strain>
    </source>
</reference>
<dbReference type="STRING" id="882.DVU_1501"/>
<dbReference type="eggNOG" id="COG0740">
    <property type="taxonomic scope" value="Bacteria"/>
</dbReference>
<dbReference type="Proteomes" id="UP000002194">
    <property type="component" value="Chromosome"/>
</dbReference>
<evidence type="ECO:0000313" key="5">
    <source>
        <dbReference type="Proteomes" id="UP000002194"/>
    </source>
</evidence>
<keyword evidence="2" id="KW-0378">Hydrolase</keyword>
<dbReference type="SUPFAM" id="SSF52096">
    <property type="entry name" value="ClpP/crotonase"/>
    <property type="match status" value="1"/>
</dbReference>
<dbReference type="PaxDb" id="882-DVU_1501"/>
<evidence type="ECO:0000256" key="3">
    <source>
        <dbReference type="ARBA" id="ARBA00022825"/>
    </source>
</evidence>
<dbReference type="EMBL" id="AE017285">
    <property type="protein sequence ID" value="AAS95979.1"/>
    <property type="molecule type" value="Genomic_DNA"/>
</dbReference>
<dbReference type="NCBIfam" id="NF045542">
    <property type="entry name" value="Clp_rel_HeadMat"/>
    <property type="match status" value="1"/>
</dbReference>
<dbReference type="PANTHER" id="PTHR10381:SF70">
    <property type="entry name" value="ATP-DEPENDENT CLP PROTEASE PROTEOLYTIC SUBUNIT"/>
    <property type="match status" value="1"/>
</dbReference>
<dbReference type="RefSeq" id="WP_010938793.1">
    <property type="nucleotide sequence ID" value="NC_002937.3"/>
</dbReference>
<dbReference type="PhylomeDB" id="Q72BY3"/>
<protein>
    <submittedName>
        <fullName evidence="4">ClpP protease family protein</fullName>
    </submittedName>
</protein>
<keyword evidence="3" id="KW-0720">Serine protease</keyword>
<dbReference type="GO" id="GO:0006515">
    <property type="term" value="P:protein quality control for misfolded or incompletely synthesized proteins"/>
    <property type="evidence" value="ECO:0007669"/>
    <property type="project" value="TreeGrafter"/>
</dbReference>
<gene>
    <name evidence="4" type="ordered locus">DVU_1501</name>
</gene>
<evidence type="ECO:0000256" key="1">
    <source>
        <dbReference type="ARBA" id="ARBA00022670"/>
    </source>
</evidence>